<dbReference type="Pfam" id="PF04940">
    <property type="entry name" value="BLUF"/>
    <property type="match status" value="1"/>
</dbReference>
<accession>A0ABX1GQ90</accession>
<dbReference type="EMBL" id="JAAWWL010000002">
    <property type="protein sequence ID" value="NKI32064.1"/>
    <property type="molecule type" value="Genomic_DNA"/>
</dbReference>
<comment type="caution">
    <text evidence="2">The sequence shown here is derived from an EMBL/GenBank/DDBJ whole genome shotgun (WGS) entry which is preliminary data.</text>
</comment>
<dbReference type="Proteomes" id="UP000718451">
    <property type="component" value="Unassembled WGS sequence"/>
</dbReference>
<dbReference type="PROSITE" id="PS50925">
    <property type="entry name" value="BLUF"/>
    <property type="match status" value="1"/>
</dbReference>
<proteinExistence type="predicted"/>
<evidence type="ECO:0000313" key="2">
    <source>
        <dbReference type="EMBL" id="NKI32064.1"/>
    </source>
</evidence>
<reference evidence="2 3" key="1">
    <citation type="submission" date="2020-04" db="EMBL/GenBank/DDBJ databases">
        <authorList>
            <person name="Yoon J."/>
        </authorList>
    </citation>
    <scope>NUCLEOTIDE SEQUENCE [LARGE SCALE GENOMIC DNA]</scope>
    <source>
        <strain evidence="2 3">DJ-13</strain>
    </source>
</reference>
<feature type="domain" description="BLUF" evidence="1">
    <location>
        <begin position="1"/>
        <end position="92"/>
    </location>
</feature>
<evidence type="ECO:0000259" key="1">
    <source>
        <dbReference type="PROSITE" id="PS50925"/>
    </source>
</evidence>
<dbReference type="Gene3D" id="3.30.70.100">
    <property type="match status" value="1"/>
</dbReference>
<dbReference type="RefSeq" id="WP_168552288.1">
    <property type="nucleotide sequence ID" value="NZ_JAAWWL010000002.1"/>
</dbReference>
<keyword evidence="3" id="KW-1185">Reference proteome</keyword>
<gene>
    <name evidence="2" type="ORF">HCU67_08940</name>
</gene>
<protein>
    <submittedName>
        <fullName evidence="2">BLUF domain-containing protein</fullName>
    </submittedName>
</protein>
<dbReference type="InterPro" id="IPR007024">
    <property type="entry name" value="BLUF_domain"/>
</dbReference>
<organism evidence="2 3">
    <name type="scientific">Croceivirga thetidis</name>
    <dbReference type="NCBI Taxonomy" id="2721623"/>
    <lineage>
        <taxon>Bacteria</taxon>
        <taxon>Pseudomonadati</taxon>
        <taxon>Bacteroidota</taxon>
        <taxon>Flavobacteriia</taxon>
        <taxon>Flavobacteriales</taxon>
        <taxon>Flavobacteriaceae</taxon>
        <taxon>Croceivirga</taxon>
    </lineage>
</organism>
<dbReference type="SMART" id="SM01034">
    <property type="entry name" value="BLUF"/>
    <property type="match status" value="1"/>
</dbReference>
<dbReference type="InterPro" id="IPR036046">
    <property type="entry name" value="Acylphosphatase-like_dom_sf"/>
</dbReference>
<sequence>MYSIIYRSLAKPEFGKSDIYQMLSAARTNNEDLGITGCLLYHNNQFLQLLEGDQNQVTKLYQKILNDSRHSHIVTINERILERPLFVDWSMAFHDFGLNGSSADQKSRKIDLIFQKSNVFEKPSLMALEFFKSVNEILYSAN</sequence>
<evidence type="ECO:0000313" key="3">
    <source>
        <dbReference type="Proteomes" id="UP000718451"/>
    </source>
</evidence>
<name>A0ABX1GQ90_9FLAO</name>
<dbReference type="SUPFAM" id="SSF54975">
    <property type="entry name" value="Acylphosphatase/BLUF domain-like"/>
    <property type="match status" value="1"/>
</dbReference>